<evidence type="ECO:0000313" key="2">
    <source>
        <dbReference type="Proteomes" id="UP001162992"/>
    </source>
</evidence>
<reference evidence="2" key="1">
    <citation type="journal article" date="2024" name="Proc. Natl. Acad. Sci. U.S.A.">
        <title>Extraordinary preservation of gene collinearity over three hundred million years revealed in homosporous lycophytes.</title>
        <authorList>
            <person name="Li C."/>
            <person name="Wickell D."/>
            <person name="Kuo L.Y."/>
            <person name="Chen X."/>
            <person name="Nie B."/>
            <person name="Liao X."/>
            <person name="Peng D."/>
            <person name="Ji J."/>
            <person name="Jenkins J."/>
            <person name="Williams M."/>
            <person name="Shu S."/>
            <person name="Plott C."/>
            <person name="Barry K."/>
            <person name="Rajasekar S."/>
            <person name="Grimwood J."/>
            <person name="Han X."/>
            <person name="Sun S."/>
            <person name="Hou Z."/>
            <person name="He W."/>
            <person name="Dai G."/>
            <person name="Sun C."/>
            <person name="Schmutz J."/>
            <person name="Leebens-Mack J.H."/>
            <person name="Li F.W."/>
            <person name="Wang L."/>
        </authorList>
    </citation>
    <scope>NUCLEOTIDE SEQUENCE [LARGE SCALE GENOMIC DNA]</scope>
    <source>
        <strain evidence="2">cv. PW_Plant_1</strain>
    </source>
</reference>
<protein>
    <submittedName>
        <fullName evidence="1">Uncharacterized protein</fullName>
    </submittedName>
</protein>
<name>A0ACC2EII9_DIPCM</name>
<keyword evidence="2" id="KW-1185">Reference proteome</keyword>
<dbReference type="EMBL" id="CM055093">
    <property type="protein sequence ID" value="KAJ7566185.1"/>
    <property type="molecule type" value="Genomic_DNA"/>
</dbReference>
<gene>
    <name evidence="1" type="ORF">O6H91_02G091800</name>
</gene>
<evidence type="ECO:0000313" key="1">
    <source>
        <dbReference type="EMBL" id="KAJ7566185.1"/>
    </source>
</evidence>
<dbReference type="Proteomes" id="UP001162992">
    <property type="component" value="Chromosome 2"/>
</dbReference>
<sequence>MSRLKDKDWNFVVSLLVLIQLIILVGLVPLNKAVASPEVKILMELKNSVQDPNGFLFNWRETDETPCRWTGVICDPAIKLVTAIDLSNMNLYGLVPSLICDLQNLTSYNVGNNYLGGSFPVKLLDCTKLEYLNLSQNLIVSELPDGISRLRSLKSLDLCGNNFSGSIPPGFGDLPLLESLNLTNNLLNDTIPGHLGKLSNLQWLDLAYNPFAPGVLPEELGNLSQLLNIHMAMANLIGPIPSSFGKLAQLTYFMDLSFNNLQGSIPSGILQLPKLLKMELYSNNLSGHIPRDMKNLLAITDIDLSNNSLSGSIPDEIGKLQTLELLHLWSNQLGGDIPPGLADLPKLSRLRLFDNNLSGELSHSFGNKASFTYFDVSRNSLSGAVPPNICRGGMLEQFILFKNNFSGELPETYGNCSSLYRLLLNANNLVGRIPAGIWNSVRLYIVDLSNNNFQGAISPDIGLATNLTALILSNNRFNGTIPAEIGNLPMLNKLLLSHNLLSGSILPQLGNLSGLNVLSLSENQFSGQIPPEISKCYQLSQLNLSRNSLTGSIPSALGNLTALTDLDLSENNLSGEIPVQLEILRFSIFNVSFNNLSGAVPSGLINGVFNTSFIGNSHLCAQGLQSIKPCSAAAVDSSTNDGRKGTGPLAWAVGGTFAAAALILFVGSCLFFRKYKAYFNMKERDGKALWSLTSFHKLGFSEHEVLSSLDEYNLIGTGGAGKVYKATLSNGQEVAIKKLWTDAKGDKKHDYGFNAEVETLGKLRHKNIVKLLCSCSSQDAKLLVYDYMPNGSLGDQLHSPKASTLSWATRYKIALGAAEGLAYLHHDYNPPVLHCDVKSNNILLDLEYEAHVADFGLAKILQTCGKGVSLSSIAGTCGYIAPEFAYTMKVNEKSDIYSFGVVLMELVTGKMPVELEFGDGVDIVGWVCAKLQTNDGVLEVLDPRLGRASQEDMILVLRVALLCTSVLPIQRPSMREVVQMLIEAHPKQIKKGDKTFSGKKECGTLQISLK</sequence>
<comment type="caution">
    <text evidence="1">The sequence shown here is derived from an EMBL/GenBank/DDBJ whole genome shotgun (WGS) entry which is preliminary data.</text>
</comment>
<proteinExistence type="predicted"/>
<accession>A0ACC2EII9</accession>
<organism evidence="1 2">
    <name type="scientific">Diphasiastrum complanatum</name>
    <name type="common">Issler's clubmoss</name>
    <name type="synonym">Lycopodium complanatum</name>
    <dbReference type="NCBI Taxonomy" id="34168"/>
    <lineage>
        <taxon>Eukaryota</taxon>
        <taxon>Viridiplantae</taxon>
        <taxon>Streptophyta</taxon>
        <taxon>Embryophyta</taxon>
        <taxon>Tracheophyta</taxon>
        <taxon>Lycopodiopsida</taxon>
        <taxon>Lycopodiales</taxon>
        <taxon>Lycopodiaceae</taxon>
        <taxon>Lycopodioideae</taxon>
        <taxon>Diphasiastrum</taxon>
    </lineage>
</organism>